<comment type="caution">
    <text evidence="2">The sequence shown here is derived from an EMBL/GenBank/DDBJ whole genome shotgun (WGS) entry which is preliminary data.</text>
</comment>
<gene>
    <name evidence="2" type="ORF">J2S48_003817</name>
</gene>
<feature type="region of interest" description="Disordered" evidence="1">
    <location>
        <begin position="1"/>
        <end position="21"/>
    </location>
</feature>
<dbReference type="EMBL" id="JAVDYE010000001">
    <property type="protein sequence ID" value="MDR7384302.1"/>
    <property type="molecule type" value="Genomic_DNA"/>
</dbReference>
<reference evidence="2 3" key="1">
    <citation type="submission" date="2023-07" db="EMBL/GenBank/DDBJ databases">
        <title>Sequencing the genomes of 1000 actinobacteria strains.</title>
        <authorList>
            <person name="Klenk H.-P."/>
        </authorList>
    </citation>
    <scope>NUCLEOTIDE SEQUENCE [LARGE SCALE GENOMIC DNA]</scope>
    <source>
        <strain evidence="2 3">DSM 45554</strain>
    </source>
</reference>
<accession>A0ABU2CT21</accession>
<dbReference type="RefSeq" id="WP_274992699.1">
    <property type="nucleotide sequence ID" value="NZ_JAJQQP010000003.1"/>
</dbReference>
<evidence type="ECO:0000256" key="1">
    <source>
        <dbReference type="SAM" id="MobiDB-lite"/>
    </source>
</evidence>
<evidence type="ECO:0000313" key="2">
    <source>
        <dbReference type="EMBL" id="MDR7384302.1"/>
    </source>
</evidence>
<dbReference type="Proteomes" id="UP001183585">
    <property type="component" value="Unassembled WGS sequence"/>
</dbReference>
<keyword evidence="3" id="KW-1185">Reference proteome</keyword>
<proteinExistence type="predicted"/>
<evidence type="ECO:0000313" key="3">
    <source>
        <dbReference type="Proteomes" id="UP001183585"/>
    </source>
</evidence>
<organism evidence="2 3">
    <name type="scientific">Promicromonospora iranensis</name>
    <dbReference type="NCBI Taxonomy" id="1105144"/>
    <lineage>
        <taxon>Bacteria</taxon>
        <taxon>Bacillati</taxon>
        <taxon>Actinomycetota</taxon>
        <taxon>Actinomycetes</taxon>
        <taxon>Micrococcales</taxon>
        <taxon>Promicromonosporaceae</taxon>
        <taxon>Promicromonospora</taxon>
    </lineage>
</organism>
<name>A0ABU2CT21_9MICO</name>
<sequence length="78" mass="8025">MSSRLATGPPGMETSATEPRDIARRVIDDNHFMVLGTTAAQVPDAELAPAVDAAFSSVRPGARAYGVEELSGATGHTA</sequence>
<protein>
    <submittedName>
        <fullName evidence="2">Uncharacterized protein</fullName>
    </submittedName>
</protein>